<organism evidence="1">
    <name type="scientific">Anguilla anguilla</name>
    <name type="common">European freshwater eel</name>
    <name type="synonym">Muraena anguilla</name>
    <dbReference type="NCBI Taxonomy" id="7936"/>
    <lineage>
        <taxon>Eukaryota</taxon>
        <taxon>Metazoa</taxon>
        <taxon>Chordata</taxon>
        <taxon>Craniata</taxon>
        <taxon>Vertebrata</taxon>
        <taxon>Euteleostomi</taxon>
        <taxon>Actinopterygii</taxon>
        <taxon>Neopterygii</taxon>
        <taxon>Teleostei</taxon>
        <taxon>Anguilliformes</taxon>
        <taxon>Anguillidae</taxon>
        <taxon>Anguilla</taxon>
    </lineage>
</organism>
<accession>A0A0E9SFV8</accession>
<dbReference type="AlphaFoldDB" id="A0A0E9SFV8"/>
<dbReference type="EMBL" id="GBXM01068396">
    <property type="protein sequence ID" value="JAH40181.1"/>
    <property type="molecule type" value="Transcribed_RNA"/>
</dbReference>
<sequence>MNSLLRIWQCVYETGYIFIDVLHF</sequence>
<name>A0A0E9SFV8_ANGAN</name>
<evidence type="ECO:0000313" key="1">
    <source>
        <dbReference type="EMBL" id="JAH40181.1"/>
    </source>
</evidence>
<proteinExistence type="predicted"/>
<reference evidence="1" key="1">
    <citation type="submission" date="2014-11" db="EMBL/GenBank/DDBJ databases">
        <authorList>
            <person name="Amaro Gonzalez C."/>
        </authorList>
    </citation>
    <scope>NUCLEOTIDE SEQUENCE</scope>
</reference>
<protein>
    <submittedName>
        <fullName evidence="1">Uncharacterized protein</fullName>
    </submittedName>
</protein>
<reference evidence="1" key="2">
    <citation type="journal article" date="2015" name="Fish Shellfish Immunol.">
        <title>Early steps in the European eel (Anguilla anguilla)-Vibrio vulnificus interaction in the gills: Role of the RtxA13 toxin.</title>
        <authorList>
            <person name="Callol A."/>
            <person name="Pajuelo D."/>
            <person name="Ebbesson L."/>
            <person name="Teles M."/>
            <person name="MacKenzie S."/>
            <person name="Amaro C."/>
        </authorList>
    </citation>
    <scope>NUCLEOTIDE SEQUENCE</scope>
</reference>